<dbReference type="Pfam" id="PF17179">
    <property type="entry name" value="Fer4_22"/>
    <property type="match status" value="1"/>
</dbReference>
<protein>
    <submittedName>
        <fullName evidence="5">Anaerobic sulfite reductase subunit A</fullName>
    </submittedName>
</protein>
<keyword evidence="2" id="KW-0408">Iron</keyword>
<dbReference type="PANTHER" id="PTHR40447:SF1">
    <property type="entry name" value="ANAEROBIC SULFITE REDUCTASE SUBUNIT A"/>
    <property type="match status" value="1"/>
</dbReference>
<dbReference type="PANTHER" id="PTHR40447">
    <property type="entry name" value="ANAEROBIC SULFITE REDUCTASE SUBUNIT A"/>
    <property type="match status" value="1"/>
</dbReference>
<proteinExistence type="predicted"/>
<evidence type="ECO:0000313" key="5">
    <source>
        <dbReference type="EMBL" id="SMC35585.1"/>
    </source>
</evidence>
<feature type="domain" description="4Fe-4S ferredoxin-type" evidence="4">
    <location>
        <begin position="292"/>
        <end position="320"/>
    </location>
</feature>
<dbReference type="SUPFAM" id="SSF46548">
    <property type="entry name" value="alpha-helical ferredoxin"/>
    <property type="match status" value="1"/>
</dbReference>
<dbReference type="InterPro" id="IPR017900">
    <property type="entry name" value="4Fe4S_Fe_S_CS"/>
</dbReference>
<accession>A0A1W1YHD8</accession>
<dbReference type="GO" id="GO:0051536">
    <property type="term" value="F:iron-sulfur cluster binding"/>
    <property type="evidence" value="ECO:0007669"/>
    <property type="project" value="UniProtKB-KW"/>
</dbReference>
<dbReference type="EMBL" id="FWXI01000001">
    <property type="protein sequence ID" value="SMC35585.1"/>
    <property type="molecule type" value="Genomic_DNA"/>
</dbReference>
<evidence type="ECO:0000256" key="3">
    <source>
        <dbReference type="ARBA" id="ARBA00023014"/>
    </source>
</evidence>
<dbReference type="Gene3D" id="1.10.1060.10">
    <property type="entry name" value="Alpha-helical ferredoxin"/>
    <property type="match status" value="1"/>
</dbReference>
<dbReference type="RefSeq" id="WP_084573881.1">
    <property type="nucleotide sequence ID" value="NZ_CP155572.1"/>
</dbReference>
<dbReference type="STRING" id="112901.SAMN04488500_101377"/>
<keyword evidence="6" id="KW-1185">Reference proteome</keyword>
<dbReference type="Proteomes" id="UP000192738">
    <property type="component" value="Unassembled WGS sequence"/>
</dbReference>
<evidence type="ECO:0000259" key="4">
    <source>
        <dbReference type="PROSITE" id="PS51379"/>
    </source>
</evidence>
<dbReference type="AlphaFoldDB" id="A0A1W1YHD8"/>
<evidence type="ECO:0000256" key="1">
    <source>
        <dbReference type="ARBA" id="ARBA00022723"/>
    </source>
</evidence>
<dbReference type="OrthoDB" id="9795302at2"/>
<dbReference type="GO" id="GO:0046872">
    <property type="term" value="F:metal ion binding"/>
    <property type="evidence" value="ECO:0007669"/>
    <property type="project" value="UniProtKB-KW"/>
</dbReference>
<dbReference type="InterPro" id="IPR017896">
    <property type="entry name" value="4Fe4S_Fe-S-bd"/>
</dbReference>
<evidence type="ECO:0000256" key="2">
    <source>
        <dbReference type="ARBA" id="ARBA00023004"/>
    </source>
</evidence>
<keyword evidence="1" id="KW-0479">Metal-binding</keyword>
<dbReference type="NCBIfam" id="TIGR02910">
    <property type="entry name" value="sulfite_red_A"/>
    <property type="match status" value="1"/>
</dbReference>
<dbReference type="InterPro" id="IPR014259">
    <property type="entry name" value="Sulphite_reductase_A"/>
</dbReference>
<evidence type="ECO:0000313" key="6">
    <source>
        <dbReference type="Proteomes" id="UP000192738"/>
    </source>
</evidence>
<organism evidence="5 6">
    <name type="scientific">Sporomusa malonica</name>
    <dbReference type="NCBI Taxonomy" id="112901"/>
    <lineage>
        <taxon>Bacteria</taxon>
        <taxon>Bacillati</taxon>
        <taxon>Bacillota</taxon>
        <taxon>Negativicutes</taxon>
        <taxon>Selenomonadales</taxon>
        <taxon>Sporomusaceae</taxon>
        <taxon>Sporomusa</taxon>
    </lineage>
</organism>
<sequence>MSYKMTTARFNQYLQNWQQDYIIYAPVIFPGKGSFTNTDSVRYKEVKMIEEIDFGQKSDYSAKEIVLPITQTLFYFTEDNWAEPKISDKKLLIFARSCDIHAIKRLDDMYLRNGFEDPYYQAFREKVRFALIECQESFANCFCASMGTNSTHEYDLFVRPAGEFVYVGVNNSEFICCGEQEIQVEPCFIQENAVAVTVPDQLALTEVAEAPLWKEYSTRCLGCGRCSFVCPTCSCFSMQDIFYKDNANAGERRRVWASCMVDGYTDMAGGHGFRKSKGDRMRFRVMHKIGDYKKRFGYHMCVGCGRCDDICPEYISFTNCINKLAKAAEEANA</sequence>
<dbReference type="PROSITE" id="PS51379">
    <property type="entry name" value="4FE4S_FER_2"/>
    <property type="match status" value="2"/>
</dbReference>
<name>A0A1W1YHD8_9FIRM</name>
<reference evidence="5 6" key="1">
    <citation type="submission" date="2017-04" db="EMBL/GenBank/DDBJ databases">
        <authorList>
            <person name="Afonso C.L."/>
            <person name="Miller P.J."/>
            <person name="Scott M.A."/>
            <person name="Spackman E."/>
            <person name="Goraichik I."/>
            <person name="Dimitrov K.M."/>
            <person name="Suarez D.L."/>
            <person name="Swayne D.E."/>
        </authorList>
    </citation>
    <scope>NUCLEOTIDE SEQUENCE [LARGE SCALE GENOMIC DNA]</scope>
    <source>
        <strain evidence="5 6">DSM 5090</strain>
    </source>
</reference>
<dbReference type="PROSITE" id="PS00198">
    <property type="entry name" value="4FE4S_FER_1"/>
    <property type="match status" value="2"/>
</dbReference>
<feature type="domain" description="4Fe-4S ferredoxin-type" evidence="4">
    <location>
        <begin position="209"/>
        <end position="241"/>
    </location>
</feature>
<keyword evidence="3" id="KW-0411">Iron-sulfur</keyword>
<dbReference type="InterPro" id="IPR009051">
    <property type="entry name" value="Helical_ferredxn"/>
</dbReference>
<gene>
    <name evidence="5" type="ORF">SAMN04488500_101377</name>
</gene>